<keyword evidence="2" id="KW-1185">Reference proteome</keyword>
<feature type="non-terminal residue" evidence="1">
    <location>
        <position position="387"/>
    </location>
</feature>
<sequence length="387" mass="42047">QHGTPSDYFNALEHTVIEAAAPRYLLQPTKVNRPKLKDETLALIDLKHEIQRRIALHADQTTPACGRLQSRFDEAASAAAEAVRAERRRHLAETAKEAEAAEAAMILRRLHAAVRRLAPKAVAPVVAAHNPATGGACQDAEEEVEVRARALSTSFDGTVIDMNSLGGPPCLLPRDDNRIGTCGIDGITEAIRNMPNYKSAPVLKMPAMRDLEPALEPTTDRYVDQPSDGSVIEIWKLCVTETAPALQNVFHACRALGHSAQRSKGGETVSLRKQKGDGKCAKDHYRTINLINHIGKVYMNVTVMPELRGLAPRLSFSQSGSVAGRSRLGSGTTPGVPLAVLIDLEKACDLMDRDEIWAALEALAVKRSARLAVEELHEGTCYIARDI</sequence>
<reference evidence="1" key="1">
    <citation type="submission" date="2023-10" db="EMBL/GenBank/DDBJ databases">
        <authorList>
            <person name="Chen Y."/>
            <person name="Shah S."/>
            <person name="Dougan E. K."/>
            <person name="Thang M."/>
            <person name="Chan C."/>
        </authorList>
    </citation>
    <scope>NUCLEOTIDE SEQUENCE [LARGE SCALE GENOMIC DNA]</scope>
</reference>
<accession>A0ABN9YBT7</accession>
<comment type="caution">
    <text evidence="1">The sequence shown here is derived from an EMBL/GenBank/DDBJ whole genome shotgun (WGS) entry which is preliminary data.</text>
</comment>
<name>A0ABN9YBT7_9DINO</name>
<dbReference type="EMBL" id="CAUYUJ010022348">
    <property type="protein sequence ID" value="CAK0910217.1"/>
    <property type="molecule type" value="Genomic_DNA"/>
</dbReference>
<dbReference type="Proteomes" id="UP001189429">
    <property type="component" value="Unassembled WGS sequence"/>
</dbReference>
<evidence type="ECO:0000313" key="2">
    <source>
        <dbReference type="Proteomes" id="UP001189429"/>
    </source>
</evidence>
<proteinExistence type="predicted"/>
<evidence type="ECO:0000313" key="1">
    <source>
        <dbReference type="EMBL" id="CAK0910217.1"/>
    </source>
</evidence>
<protein>
    <submittedName>
        <fullName evidence="1">Uncharacterized protein</fullName>
    </submittedName>
</protein>
<gene>
    <name evidence="1" type="ORF">PCOR1329_LOCUS84452</name>
</gene>
<feature type="non-terminal residue" evidence="1">
    <location>
        <position position="1"/>
    </location>
</feature>
<organism evidence="1 2">
    <name type="scientific">Prorocentrum cordatum</name>
    <dbReference type="NCBI Taxonomy" id="2364126"/>
    <lineage>
        <taxon>Eukaryota</taxon>
        <taxon>Sar</taxon>
        <taxon>Alveolata</taxon>
        <taxon>Dinophyceae</taxon>
        <taxon>Prorocentrales</taxon>
        <taxon>Prorocentraceae</taxon>
        <taxon>Prorocentrum</taxon>
    </lineage>
</organism>